<dbReference type="InterPro" id="IPR040364">
    <property type="entry name" value="TTC21A/TTC21B"/>
</dbReference>
<keyword evidence="3" id="KW-1185">Reference proteome</keyword>
<accession>A0A183HCI4</accession>
<dbReference type="WBParaSite" id="OFLC_0000519501-mRNA-1">
    <property type="protein sequence ID" value="OFLC_0000519501-mRNA-1"/>
    <property type="gene ID" value="OFLC_0000519501"/>
</dbReference>
<evidence type="ECO:0000313" key="3">
    <source>
        <dbReference type="Proteomes" id="UP000267606"/>
    </source>
</evidence>
<evidence type="ECO:0000259" key="1">
    <source>
        <dbReference type="Pfam" id="PF25063"/>
    </source>
</evidence>
<dbReference type="Proteomes" id="UP000267606">
    <property type="component" value="Unassembled WGS sequence"/>
</dbReference>
<gene>
    <name evidence="2" type="ORF">OFLC_LOCUS5197</name>
</gene>
<dbReference type="GO" id="GO:0061512">
    <property type="term" value="P:protein localization to cilium"/>
    <property type="evidence" value="ECO:0007669"/>
    <property type="project" value="TreeGrafter"/>
</dbReference>
<dbReference type="InterPro" id="IPR011990">
    <property type="entry name" value="TPR-like_helical_dom_sf"/>
</dbReference>
<dbReference type="FunFam" id="1.25.40.10:FF:000219">
    <property type="entry name" value="Tetratricopeptide repeat domain 21B"/>
    <property type="match status" value="1"/>
</dbReference>
<proteinExistence type="predicted"/>
<reference evidence="2 3" key="2">
    <citation type="submission" date="2018-11" db="EMBL/GenBank/DDBJ databases">
        <authorList>
            <consortium name="Pathogen Informatics"/>
        </authorList>
    </citation>
    <scope>NUCLEOTIDE SEQUENCE [LARGE SCALE GENOMIC DNA]</scope>
</reference>
<dbReference type="AlphaFoldDB" id="A0A183HCI4"/>
<name>A0A183HCI4_9BILA</name>
<evidence type="ECO:0000313" key="2">
    <source>
        <dbReference type="EMBL" id="VDO42345.1"/>
    </source>
</evidence>
<dbReference type="GO" id="GO:0005929">
    <property type="term" value="C:cilium"/>
    <property type="evidence" value="ECO:0007669"/>
    <property type="project" value="GOC"/>
</dbReference>
<sequence>MENFILLMSNNRADVQQALTNFLEMAEIEDSGMVSAGALLGSARAYLILKQVPKAKAQLKRVLSYSWTLEDADYLEKCWLLLIDIYINQNKNDRAYDILRTVLQHNASSVKAFEYRGYLCEREQKWDEAAANYEEAWRISKCRNPTVGYKLAYNYLKCRKPFECIEICHRVLELYPNYPRIKREIMDKARATIRI</sequence>
<dbReference type="GO" id="GO:0035721">
    <property type="term" value="P:intraciliary retrograde transport"/>
    <property type="evidence" value="ECO:0007669"/>
    <property type="project" value="TreeGrafter"/>
</dbReference>
<dbReference type="InterPro" id="IPR056834">
    <property type="entry name" value="ARM_TT21_C"/>
</dbReference>
<dbReference type="GO" id="GO:0030991">
    <property type="term" value="C:intraciliary transport particle A"/>
    <property type="evidence" value="ECO:0007669"/>
    <property type="project" value="TreeGrafter"/>
</dbReference>
<dbReference type="Pfam" id="PF25063">
    <property type="entry name" value="ARM_TT21_C"/>
    <property type="match status" value="1"/>
</dbReference>
<dbReference type="EMBL" id="UZAJ01004336">
    <property type="protein sequence ID" value="VDO42345.1"/>
    <property type="molecule type" value="Genomic_DNA"/>
</dbReference>
<dbReference type="PANTHER" id="PTHR14699:SF0">
    <property type="entry name" value="TETRATRICOPEPTIDE REPEAT PROTEIN 21 HOMOLOG"/>
    <property type="match status" value="1"/>
</dbReference>
<evidence type="ECO:0000313" key="4">
    <source>
        <dbReference type="WBParaSite" id="OFLC_0000519501-mRNA-1"/>
    </source>
</evidence>
<dbReference type="PANTHER" id="PTHR14699">
    <property type="entry name" value="STI2 PROTEIN-RELATED"/>
    <property type="match status" value="1"/>
</dbReference>
<protein>
    <submittedName>
        <fullName evidence="4">TPR_REGION domain-containing protein</fullName>
    </submittedName>
</protein>
<reference evidence="4" key="1">
    <citation type="submission" date="2016-06" db="UniProtKB">
        <authorList>
            <consortium name="WormBaseParasite"/>
        </authorList>
    </citation>
    <scope>IDENTIFICATION</scope>
</reference>
<feature type="domain" description="Tetratricopeptide repeat protein 21A/21B C-terminal ARM" evidence="1">
    <location>
        <begin position="1"/>
        <end position="190"/>
    </location>
</feature>
<dbReference type="Gene3D" id="1.25.40.10">
    <property type="entry name" value="Tetratricopeptide repeat domain"/>
    <property type="match status" value="1"/>
</dbReference>
<organism evidence="4">
    <name type="scientific">Onchocerca flexuosa</name>
    <dbReference type="NCBI Taxonomy" id="387005"/>
    <lineage>
        <taxon>Eukaryota</taxon>
        <taxon>Metazoa</taxon>
        <taxon>Ecdysozoa</taxon>
        <taxon>Nematoda</taxon>
        <taxon>Chromadorea</taxon>
        <taxon>Rhabditida</taxon>
        <taxon>Spirurina</taxon>
        <taxon>Spiruromorpha</taxon>
        <taxon>Filarioidea</taxon>
        <taxon>Onchocercidae</taxon>
        <taxon>Onchocerca</taxon>
    </lineage>
</organism>
<dbReference type="STRING" id="387005.A0A183HCI4"/>
<dbReference type="SUPFAM" id="SSF48452">
    <property type="entry name" value="TPR-like"/>
    <property type="match status" value="1"/>
</dbReference>